<accession>A0ABV8HR30</accession>
<protein>
    <submittedName>
        <fullName evidence="1">Uncharacterized protein</fullName>
    </submittedName>
</protein>
<evidence type="ECO:0000313" key="1">
    <source>
        <dbReference type="EMBL" id="MFC4034473.1"/>
    </source>
</evidence>
<keyword evidence="2" id="KW-1185">Reference proteome</keyword>
<evidence type="ECO:0000313" key="2">
    <source>
        <dbReference type="Proteomes" id="UP001595765"/>
    </source>
</evidence>
<sequence length="99" mass="10809">MSIELADGPATPVVLEFLQVVRVVLDDYGDWAGSVDEIEVRELPRSGPWPAAARHLLHHHNNESALLWVRLIGPTDIEIAARELVARPAPERIESGGGS</sequence>
<gene>
    <name evidence="1" type="ORF">ACFO3J_23780</name>
</gene>
<reference evidence="2" key="1">
    <citation type="journal article" date="2019" name="Int. J. Syst. Evol. Microbiol.">
        <title>The Global Catalogue of Microorganisms (GCM) 10K type strain sequencing project: providing services to taxonomists for standard genome sequencing and annotation.</title>
        <authorList>
            <consortium name="The Broad Institute Genomics Platform"/>
            <consortium name="The Broad Institute Genome Sequencing Center for Infectious Disease"/>
            <person name="Wu L."/>
            <person name="Ma J."/>
        </authorList>
    </citation>
    <scope>NUCLEOTIDE SEQUENCE [LARGE SCALE GENOMIC DNA]</scope>
    <source>
        <strain evidence="2">CGMCC 4.7237</strain>
    </source>
</reference>
<proteinExistence type="predicted"/>
<dbReference type="EMBL" id="JBHSBB010000014">
    <property type="protein sequence ID" value="MFC4034473.1"/>
    <property type="molecule type" value="Genomic_DNA"/>
</dbReference>
<comment type="caution">
    <text evidence="1">The sequence shown here is derived from an EMBL/GenBank/DDBJ whole genome shotgun (WGS) entry which is preliminary data.</text>
</comment>
<dbReference type="RefSeq" id="WP_386432640.1">
    <property type="nucleotide sequence ID" value="NZ_JBHSBB010000014.1"/>
</dbReference>
<organism evidence="1 2">
    <name type="scientific">Streptomyces polygonati</name>
    <dbReference type="NCBI Taxonomy" id="1617087"/>
    <lineage>
        <taxon>Bacteria</taxon>
        <taxon>Bacillati</taxon>
        <taxon>Actinomycetota</taxon>
        <taxon>Actinomycetes</taxon>
        <taxon>Kitasatosporales</taxon>
        <taxon>Streptomycetaceae</taxon>
        <taxon>Streptomyces</taxon>
    </lineage>
</organism>
<name>A0ABV8HR30_9ACTN</name>
<dbReference type="Proteomes" id="UP001595765">
    <property type="component" value="Unassembled WGS sequence"/>
</dbReference>